<dbReference type="AlphaFoldDB" id="A0A9N8ZWY7"/>
<gene>
    <name evidence="3" type="ORF">AGERDE_LOCUS4748</name>
</gene>
<reference evidence="3" key="1">
    <citation type="submission" date="2021-06" db="EMBL/GenBank/DDBJ databases">
        <authorList>
            <person name="Kallberg Y."/>
            <person name="Tangrot J."/>
            <person name="Rosling A."/>
        </authorList>
    </citation>
    <scope>NUCLEOTIDE SEQUENCE</scope>
    <source>
        <strain evidence="3">MT106</strain>
    </source>
</reference>
<keyword evidence="4" id="KW-1185">Reference proteome</keyword>
<proteinExistence type="predicted"/>
<dbReference type="Gene3D" id="2.40.50.140">
    <property type="entry name" value="Nucleic acid-binding proteins"/>
    <property type="match status" value="1"/>
</dbReference>
<organism evidence="3 4">
    <name type="scientific">Ambispora gerdemannii</name>
    <dbReference type="NCBI Taxonomy" id="144530"/>
    <lineage>
        <taxon>Eukaryota</taxon>
        <taxon>Fungi</taxon>
        <taxon>Fungi incertae sedis</taxon>
        <taxon>Mucoromycota</taxon>
        <taxon>Glomeromycotina</taxon>
        <taxon>Glomeromycetes</taxon>
        <taxon>Archaeosporales</taxon>
        <taxon>Ambisporaceae</taxon>
        <taxon>Ambispora</taxon>
    </lineage>
</organism>
<evidence type="ECO:0000256" key="1">
    <source>
        <dbReference type="ARBA" id="ARBA00023125"/>
    </source>
</evidence>
<dbReference type="OrthoDB" id="21463at2759"/>
<sequence>MSLLVTTPSGSSTILRCVTQGEMAERIIKEVEENEVIEVRGYLRNEKDSRQIITKVVDFKKLEQDFDEINLENSNRVRLLGKIITDLQGSENKQNSEVLSFKLAVPREGVKSPLFFCRVHGKLITEFNEKLKKGDIILLEGFLQTKKIEESFGEENEK</sequence>
<dbReference type="InterPro" id="IPR000424">
    <property type="entry name" value="Primosome_PriB/ssb"/>
</dbReference>
<evidence type="ECO:0000313" key="3">
    <source>
        <dbReference type="EMBL" id="CAG8511138.1"/>
    </source>
</evidence>
<dbReference type="InterPro" id="IPR012340">
    <property type="entry name" value="NA-bd_OB-fold"/>
</dbReference>
<dbReference type="EMBL" id="CAJVPL010000573">
    <property type="protein sequence ID" value="CAG8511138.1"/>
    <property type="molecule type" value="Genomic_DNA"/>
</dbReference>
<name>A0A9N8ZWY7_9GLOM</name>
<dbReference type="Pfam" id="PF00436">
    <property type="entry name" value="SSB"/>
    <property type="match status" value="1"/>
</dbReference>
<evidence type="ECO:0000256" key="2">
    <source>
        <dbReference type="PROSITE-ProRule" id="PRU00252"/>
    </source>
</evidence>
<protein>
    <submittedName>
        <fullName evidence="3">7129_t:CDS:1</fullName>
    </submittedName>
</protein>
<feature type="non-terminal residue" evidence="3">
    <location>
        <position position="1"/>
    </location>
</feature>
<comment type="caution">
    <text evidence="3">The sequence shown here is derived from an EMBL/GenBank/DDBJ whole genome shotgun (WGS) entry which is preliminary data.</text>
</comment>
<dbReference type="SUPFAM" id="SSF50249">
    <property type="entry name" value="Nucleic acid-binding proteins"/>
    <property type="match status" value="1"/>
</dbReference>
<accession>A0A9N8ZWY7</accession>
<dbReference type="Proteomes" id="UP000789831">
    <property type="component" value="Unassembled WGS sequence"/>
</dbReference>
<evidence type="ECO:0000313" key="4">
    <source>
        <dbReference type="Proteomes" id="UP000789831"/>
    </source>
</evidence>
<dbReference type="PROSITE" id="PS50935">
    <property type="entry name" value="SSB"/>
    <property type="match status" value="1"/>
</dbReference>
<keyword evidence="1 2" id="KW-0238">DNA-binding</keyword>
<dbReference type="GO" id="GO:0003697">
    <property type="term" value="F:single-stranded DNA binding"/>
    <property type="evidence" value="ECO:0007669"/>
    <property type="project" value="InterPro"/>
</dbReference>